<sequence>MPIDYQGAKVPASYATCSIGHKASHTLPEKLKAIASAGFDGIELSMPDVLAYGKQLRGAEPDPGDYEALVEIGQAIKSLAQELGLDILMLQPFANFEGWPKDSEKRRDAFDRARGWMRVMQAVGTDMLQVGSSDAEGISSDFDELAADLAELADMCAEKGLRIAYENWSWATRAPDWKDVWTIVQKADRPNLGLCLDTFQSAGGEWADPTTLTGLRGDYVSLAELETEWIESLRGLAATVPPEKIFLLQISDAYRMAPPLDDEPDTRGLRPRGRWSHDYRPLPFDGGYLPVKEFLDAVLATGFRGWLSVEVFDGRAKDKYDDDMVVTWVNPMWRLDDSTGYWTNFSQLKDFLSYPATVKGDLSNITAPPFLLSLTSVIEIPASWASQHNLFLQPAHEAREADRVLLVPKKFLCGMQHADGDSATRLVAEKVSHHSPVTASAMYNPVYGILLTEYVAQETTFHLVSGCVRAPIPDEKHRRSHRRTLPTMAAKGLITGYPYPKLEGVCYISARAELASVRDGGKLFEVTTAHVWWPVVFFHAAPRSPESELLVGAIPDPEVPELAPHRTAGVWEFIGARATEALISEGVYHRSLGPTGQVLTGVPRRCARNLLVESLRRATGEANPSLVTSVIPSLLRGIGRTAAALRTAHSVEQAGSQNVFGDAQLNVDVLAERFFREELAACPAVVAASSEEDPVEVSTRIAQEAEVYAVAFDPLDGSSIVAPN</sequence>
<dbReference type="SUPFAM" id="SSF51658">
    <property type="entry name" value="Xylose isomerase-like"/>
    <property type="match status" value="1"/>
</dbReference>
<feature type="non-terminal residue" evidence="3">
    <location>
        <position position="724"/>
    </location>
</feature>
<dbReference type="Gene3D" id="2.40.160.120">
    <property type="match status" value="1"/>
</dbReference>
<dbReference type="Proteomes" id="UP000286045">
    <property type="component" value="Unassembled WGS sequence"/>
</dbReference>
<accession>A0A439CNB4</accession>
<evidence type="ECO:0000259" key="2">
    <source>
        <dbReference type="Pfam" id="PF01261"/>
    </source>
</evidence>
<dbReference type="SUPFAM" id="SSF144000">
    <property type="entry name" value="Oxysterol-binding protein-like"/>
    <property type="match status" value="1"/>
</dbReference>
<dbReference type="InterPro" id="IPR036237">
    <property type="entry name" value="Xyl_isomerase-like_sf"/>
</dbReference>
<organism evidence="3 4">
    <name type="scientific">Xylaria grammica</name>
    <dbReference type="NCBI Taxonomy" id="363999"/>
    <lineage>
        <taxon>Eukaryota</taxon>
        <taxon>Fungi</taxon>
        <taxon>Dikarya</taxon>
        <taxon>Ascomycota</taxon>
        <taxon>Pezizomycotina</taxon>
        <taxon>Sordariomycetes</taxon>
        <taxon>Xylariomycetidae</taxon>
        <taxon>Xylariales</taxon>
        <taxon>Xylariaceae</taxon>
        <taxon>Xylaria</taxon>
    </lineage>
</organism>
<dbReference type="InterPro" id="IPR050312">
    <property type="entry name" value="IolE/XylAMocC-like"/>
</dbReference>
<dbReference type="PANTHER" id="PTHR12110">
    <property type="entry name" value="HYDROXYPYRUVATE ISOMERASE"/>
    <property type="match status" value="1"/>
</dbReference>
<dbReference type="Gene3D" id="3.20.20.150">
    <property type="entry name" value="Divalent-metal-dependent TIM barrel enzymes"/>
    <property type="match status" value="1"/>
</dbReference>
<dbReference type="AlphaFoldDB" id="A0A439CNB4"/>
<dbReference type="Gene3D" id="3.30.540.10">
    <property type="entry name" value="Fructose-1,6-Bisphosphatase, subunit A, domain 1"/>
    <property type="match status" value="1"/>
</dbReference>
<feature type="domain" description="Fructose-1-6-bisphosphatase class I N-terminal" evidence="1">
    <location>
        <begin position="627"/>
        <end position="721"/>
    </location>
</feature>
<dbReference type="SUPFAM" id="SSF56655">
    <property type="entry name" value="Carbohydrate phosphatase"/>
    <property type="match status" value="1"/>
</dbReference>
<evidence type="ECO:0000313" key="3">
    <source>
        <dbReference type="EMBL" id="RWA03649.1"/>
    </source>
</evidence>
<dbReference type="InterPro" id="IPR013022">
    <property type="entry name" value="Xyl_isomerase-like_TIM-brl"/>
</dbReference>
<reference evidence="3 4" key="1">
    <citation type="submission" date="2018-12" db="EMBL/GenBank/DDBJ databases">
        <title>Draft genome sequence of Xylaria grammica IHI A82.</title>
        <authorList>
            <person name="Buettner E."/>
            <person name="Kellner H."/>
        </authorList>
    </citation>
    <scope>NUCLEOTIDE SEQUENCE [LARGE SCALE GENOMIC DNA]</scope>
    <source>
        <strain evidence="3 4">IHI A82</strain>
    </source>
</reference>
<dbReference type="PANTHER" id="PTHR12110:SF56">
    <property type="entry name" value="DEHYDRATASE, PUTATIVE (AFU_ORTHOLOGUE AFUA_6G08740)-RELATED"/>
    <property type="match status" value="1"/>
</dbReference>
<evidence type="ECO:0000313" key="4">
    <source>
        <dbReference type="Proteomes" id="UP000286045"/>
    </source>
</evidence>
<dbReference type="EMBL" id="RYZI01000732">
    <property type="protein sequence ID" value="RWA03649.1"/>
    <property type="molecule type" value="Genomic_DNA"/>
</dbReference>
<gene>
    <name evidence="3" type="ORF">EKO27_g11461</name>
</gene>
<dbReference type="InterPro" id="IPR037239">
    <property type="entry name" value="OSBP_sf"/>
</dbReference>
<name>A0A439CNB4_9PEZI</name>
<dbReference type="Pfam" id="PF01261">
    <property type="entry name" value="AP_endonuc_2"/>
    <property type="match status" value="1"/>
</dbReference>
<dbReference type="Pfam" id="PF00316">
    <property type="entry name" value="FBPase"/>
    <property type="match status" value="1"/>
</dbReference>
<dbReference type="STRING" id="363999.A0A439CNB4"/>
<feature type="domain" description="Xylose isomerase-like TIM barrel" evidence="2">
    <location>
        <begin position="31"/>
        <end position="321"/>
    </location>
</feature>
<protein>
    <recommendedName>
        <fullName evidence="5">Xylose isomerase-like TIM barrel domain-containing protein</fullName>
    </recommendedName>
</protein>
<dbReference type="InterPro" id="IPR033391">
    <property type="entry name" value="FBPase_N"/>
</dbReference>
<evidence type="ECO:0008006" key="5">
    <source>
        <dbReference type="Google" id="ProtNLM"/>
    </source>
</evidence>
<keyword evidence="4" id="KW-1185">Reference proteome</keyword>
<proteinExistence type="predicted"/>
<comment type="caution">
    <text evidence="3">The sequence shown here is derived from an EMBL/GenBank/DDBJ whole genome shotgun (WGS) entry which is preliminary data.</text>
</comment>
<evidence type="ECO:0000259" key="1">
    <source>
        <dbReference type="Pfam" id="PF00316"/>
    </source>
</evidence>